<name>A0A0B1SPT1_OESDE</name>
<evidence type="ECO:0000313" key="3">
    <source>
        <dbReference type="Proteomes" id="UP000053660"/>
    </source>
</evidence>
<dbReference type="GO" id="GO:0016779">
    <property type="term" value="F:nucleotidyltransferase activity"/>
    <property type="evidence" value="ECO:0007669"/>
    <property type="project" value="TreeGrafter"/>
</dbReference>
<dbReference type="GO" id="GO:0031123">
    <property type="term" value="P:RNA 3'-end processing"/>
    <property type="evidence" value="ECO:0007669"/>
    <property type="project" value="TreeGrafter"/>
</dbReference>
<dbReference type="Pfam" id="PF22600">
    <property type="entry name" value="MTPAP-like_central"/>
    <property type="match status" value="1"/>
</dbReference>
<dbReference type="PANTHER" id="PTHR12271">
    <property type="entry name" value="POLY A POLYMERASE CID PAP -RELATED"/>
    <property type="match status" value="1"/>
</dbReference>
<dbReference type="InterPro" id="IPR054708">
    <property type="entry name" value="MTPAP-like_central"/>
</dbReference>
<gene>
    <name evidence="2" type="ORF">OESDEN_13272</name>
</gene>
<feature type="domain" description="Poly(A) RNA polymerase mitochondrial-like central palm" evidence="1">
    <location>
        <begin position="14"/>
        <end position="147"/>
    </location>
</feature>
<dbReference type="Proteomes" id="UP000053660">
    <property type="component" value="Unassembled WGS sequence"/>
</dbReference>
<sequence>MVIQHIKDPLCQGFSAQIHRLASTIGTTETELSRRTVICQRLEELLRRYILNSKVVQFGSAITGLGTNDSDMDLCLSFAPNETSLVHQTEVVFRILKELRREKCGFFKSLYAVSDARCPVIRFRAYDGHLVELSVNNTIGYQKSAYLGALVQADQSGLLRELILALRFWAASNGVFKSERKKTWNLNSYTMTLMFLTFLRMEEIVPDFTHSDSPEMVNGLRVDFAVPSFTLAGIDFRRLFKKFFVCCVEGHLDKLVFSLRKGALVPLAELDVQMNSKPESILFVQNKFCFC</sequence>
<dbReference type="CDD" id="cd05402">
    <property type="entry name" value="NT_PAP_TUTase"/>
    <property type="match status" value="1"/>
</dbReference>
<reference evidence="2 3" key="1">
    <citation type="submission" date="2014-03" db="EMBL/GenBank/DDBJ databases">
        <title>Draft genome of the hookworm Oesophagostomum dentatum.</title>
        <authorList>
            <person name="Mitreva M."/>
        </authorList>
    </citation>
    <scope>NUCLEOTIDE SEQUENCE [LARGE SCALE GENOMIC DNA]</scope>
    <source>
        <strain evidence="2 3">OD-Hann</strain>
    </source>
</reference>
<evidence type="ECO:0000259" key="1">
    <source>
        <dbReference type="Pfam" id="PF22600"/>
    </source>
</evidence>
<protein>
    <recommendedName>
        <fullName evidence="1">Poly(A) RNA polymerase mitochondrial-like central palm domain-containing protein</fullName>
    </recommendedName>
</protein>
<dbReference type="SUPFAM" id="SSF81301">
    <property type="entry name" value="Nucleotidyltransferase"/>
    <property type="match status" value="1"/>
</dbReference>
<dbReference type="AlphaFoldDB" id="A0A0B1SPT1"/>
<dbReference type="EMBL" id="KN558943">
    <property type="protein sequence ID" value="KHJ86964.1"/>
    <property type="molecule type" value="Genomic_DNA"/>
</dbReference>
<keyword evidence="3" id="KW-1185">Reference proteome</keyword>
<accession>A0A0B1SPT1</accession>
<dbReference type="PANTHER" id="PTHR12271:SF40">
    <property type="entry name" value="POLY(A) RNA POLYMERASE GLD2"/>
    <property type="match status" value="1"/>
</dbReference>
<dbReference type="Gene3D" id="1.10.1410.10">
    <property type="match status" value="1"/>
</dbReference>
<proteinExistence type="predicted"/>
<dbReference type="InterPro" id="IPR043519">
    <property type="entry name" value="NT_sf"/>
</dbReference>
<organism evidence="2 3">
    <name type="scientific">Oesophagostomum dentatum</name>
    <name type="common">Nodular worm</name>
    <dbReference type="NCBI Taxonomy" id="61180"/>
    <lineage>
        <taxon>Eukaryota</taxon>
        <taxon>Metazoa</taxon>
        <taxon>Ecdysozoa</taxon>
        <taxon>Nematoda</taxon>
        <taxon>Chromadorea</taxon>
        <taxon>Rhabditida</taxon>
        <taxon>Rhabditina</taxon>
        <taxon>Rhabditomorpha</taxon>
        <taxon>Strongyloidea</taxon>
        <taxon>Strongylidae</taxon>
        <taxon>Oesophagostomum</taxon>
    </lineage>
</organism>
<dbReference type="SUPFAM" id="SSF81631">
    <property type="entry name" value="PAP/OAS1 substrate-binding domain"/>
    <property type="match status" value="1"/>
</dbReference>
<dbReference type="Gene3D" id="3.30.460.10">
    <property type="entry name" value="Beta Polymerase, domain 2"/>
    <property type="match status" value="1"/>
</dbReference>
<evidence type="ECO:0000313" key="2">
    <source>
        <dbReference type="EMBL" id="KHJ86964.1"/>
    </source>
</evidence>
<dbReference type="OrthoDB" id="407432at2759"/>